<dbReference type="OrthoDB" id="119238at2"/>
<keyword evidence="4" id="KW-1185">Reference proteome</keyword>
<dbReference type="Proteomes" id="UP000327424">
    <property type="component" value="Chromosome"/>
</dbReference>
<dbReference type="EMBL" id="CP044399">
    <property type="protein sequence ID" value="QFI37169.1"/>
    <property type="molecule type" value="Genomic_DNA"/>
</dbReference>
<reference evidence="3 4" key="1">
    <citation type="submission" date="2019-09" db="EMBL/GenBank/DDBJ databases">
        <title>Hybrid Assembly of the complete Genome of the Deep-Sea Bacterium Moritella marina from long Nanopore and Illumina reads.</title>
        <authorList>
            <person name="Magin S."/>
            <person name="Georgoulis A."/>
            <person name="Papadimitriou K."/>
            <person name="Iliakis G."/>
            <person name="Vorgias C.E."/>
        </authorList>
    </citation>
    <scope>NUCLEOTIDE SEQUENCE [LARGE SCALE GENOMIC DNA]</scope>
    <source>
        <strain evidence="3 4">MP-1</strain>
    </source>
</reference>
<dbReference type="KEGG" id="mmaa:FR932_04660"/>
<organism evidence="3 4">
    <name type="scientific">Moritella marina ATCC 15381</name>
    <dbReference type="NCBI Taxonomy" id="1202962"/>
    <lineage>
        <taxon>Bacteria</taxon>
        <taxon>Pseudomonadati</taxon>
        <taxon>Pseudomonadota</taxon>
        <taxon>Gammaproteobacteria</taxon>
        <taxon>Alteromonadales</taxon>
        <taxon>Moritellaceae</taxon>
        <taxon>Moritella</taxon>
    </lineage>
</organism>
<proteinExistence type="predicted"/>
<evidence type="ECO:0000259" key="1">
    <source>
        <dbReference type="Pfam" id="PF18735"/>
    </source>
</evidence>
<accession>A0A5J6WGJ1</accession>
<protein>
    <recommendedName>
        <fullName evidence="5">HEPN/Toprim N-terminal domain-containing protein</fullName>
    </recommendedName>
</protein>
<feature type="domain" description="HEPN/Toprim N-terminal" evidence="2">
    <location>
        <begin position="1"/>
        <end position="227"/>
    </location>
</feature>
<evidence type="ECO:0008006" key="5">
    <source>
        <dbReference type="Google" id="ProtNLM"/>
    </source>
</evidence>
<feature type="domain" description="RiboL-PSP-HEPN" evidence="1">
    <location>
        <begin position="237"/>
        <end position="400"/>
    </location>
</feature>
<evidence type="ECO:0000313" key="4">
    <source>
        <dbReference type="Proteomes" id="UP000327424"/>
    </source>
</evidence>
<dbReference type="RefSeq" id="WP_019442863.1">
    <property type="nucleotide sequence ID" value="NZ_ALOE01000037.1"/>
</dbReference>
<sequence>MGSYAEIKINGNGLIDWKNTYDEWYFTKADRVRYIANKEDEYDPENIIGYRTNVATLRRRLQLAGNDLKSVECDFNDTRSIWVQNMKDMLLLYQEDKESKYDQFNSNMVDRITSQLEIVQNTSFNDWKKAVPIALEMSDNYTEQAIMNRDVYIPDEPLLSLMLSPLAGVYDHSLGFMGSTFPCTYVESYAIILFDMCNDDDICELNISDLVYGGWVDDFEDIAQIQAGRTVFHEHFKQSLDELSTLNNSSENKILQRMIFATAISTVEAYLSDTMKKQVLNRHAIKRRFVKHFKSFNKNVKESGVFEFLDTLDERLNEEIDKISFHNLDTVTGLYKNVLLCEFPKDKISKLDAAIDIRHDIVHRNGKKTDGSLVMVSQQDVVNLIDLVQHIIKEIDYQIIDGLLDNVE</sequence>
<dbReference type="AlphaFoldDB" id="A0A5J6WGJ1"/>
<evidence type="ECO:0000313" key="3">
    <source>
        <dbReference type="EMBL" id="QFI37169.1"/>
    </source>
</evidence>
<name>A0A5J6WGJ1_MORMI</name>
<dbReference type="Pfam" id="PF18735">
    <property type="entry name" value="HEPN_RiboL-PSP"/>
    <property type="match status" value="1"/>
</dbReference>
<dbReference type="InterPro" id="IPR041487">
    <property type="entry name" value="HEPN/Toprim-NTD1"/>
</dbReference>
<dbReference type="InterPro" id="IPR041519">
    <property type="entry name" value="HEPN_RiboL-PSP"/>
</dbReference>
<evidence type="ECO:0000259" key="2">
    <source>
        <dbReference type="Pfam" id="PF18871"/>
    </source>
</evidence>
<dbReference type="Pfam" id="PF18871">
    <property type="entry name" value="HEPN_Toprim_N"/>
    <property type="match status" value="1"/>
</dbReference>
<gene>
    <name evidence="3" type="ORF">FR932_04660</name>
</gene>